<feature type="region of interest" description="Disordered" evidence="15">
    <location>
        <begin position="360"/>
        <end position="381"/>
    </location>
</feature>
<feature type="compositionally biased region" description="Basic and acidic residues" evidence="15">
    <location>
        <begin position="977"/>
        <end position="987"/>
    </location>
</feature>
<feature type="compositionally biased region" description="Low complexity" evidence="15">
    <location>
        <begin position="1"/>
        <end position="17"/>
    </location>
</feature>
<protein>
    <recommendedName>
        <fullName evidence="14">sn-1-specific diacylglycerol lipase</fullName>
        <ecNumber evidence="14">3.1.1.116</ecNumber>
    </recommendedName>
</protein>
<reference evidence="17 18" key="1">
    <citation type="submission" date="2019-03" db="EMBL/GenBank/DDBJ databases">
        <title>Rhodosporidium diobovatum UCD-FST 08-225 genome sequencing, assembly, and annotation.</title>
        <authorList>
            <person name="Fakankun I.U."/>
            <person name="Fristensky B."/>
            <person name="Levin D.B."/>
        </authorList>
    </citation>
    <scope>NUCLEOTIDE SEQUENCE [LARGE SCALE GENOMIC DNA]</scope>
    <source>
        <strain evidence="17 18">UCD-FST 08-225</strain>
    </source>
</reference>
<feature type="region of interest" description="Disordered" evidence="15">
    <location>
        <begin position="256"/>
        <end position="277"/>
    </location>
</feature>
<organism evidence="17 18">
    <name type="scientific">Rhodotorula diobovata</name>
    <dbReference type="NCBI Taxonomy" id="5288"/>
    <lineage>
        <taxon>Eukaryota</taxon>
        <taxon>Fungi</taxon>
        <taxon>Dikarya</taxon>
        <taxon>Basidiomycota</taxon>
        <taxon>Pucciniomycotina</taxon>
        <taxon>Microbotryomycetes</taxon>
        <taxon>Sporidiobolales</taxon>
        <taxon>Sporidiobolaceae</taxon>
        <taxon>Rhodotorula</taxon>
    </lineage>
</organism>
<comment type="caution">
    <text evidence="17">The sequence shown here is derived from an EMBL/GenBank/DDBJ whole genome shotgun (WGS) entry which is preliminary data.</text>
</comment>
<evidence type="ECO:0000256" key="1">
    <source>
        <dbReference type="ARBA" id="ARBA00001913"/>
    </source>
</evidence>
<gene>
    <name evidence="17" type="ORF">DMC30DRAFT_351426</name>
</gene>
<dbReference type="GO" id="GO:0046340">
    <property type="term" value="P:diacylglycerol catabolic process"/>
    <property type="evidence" value="ECO:0007669"/>
    <property type="project" value="TreeGrafter"/>
</dbReference>
<evidence type="ECO:0000256" key="3">
    <source>
        <dbReference type="ARBA" id="ARBA00022475"/>
    </source>
</evidence>
<feature type="region of interest" description="Disordered" evidence="15">
    <location>
        <begin position="961"/>
        <end position="987"/>
    </location>
</feature>
<feature type="region of interest" description="Disordered" evidence="15">
    <location>
        <begin position="206"/>
        <end position="234"/>
    </location>
</feature>
<dbReference type="Proteomes" id="UP000311382">
    <property type="component" value="Unassembled WGS sequence"/>
</dbReference>
<evidence type="ECO:0000256" key="12">
    <source>
        <dbReference type="ARBA" id="ARBA00023136"/>
    </source>
</evidence>
<feature type="compositionally biased region" description="Polar residues" evidence="15">
    <location>
        <begin position="41"/>
        <end position="64"/>
    </location>
</feature>
<sequence length="1241" mass="131591">MCDASTSAATPTSIAGAQLSQQGDFRWSPPLRSPRGAPPTSGASSCSNLTAQSLKRTSSDTADSSHLPAPPTPLALPGGWTSAGPGGSARRARVGRSQSEGDVLRWTLRGTPSHTSSDSDDDDLALLLPPPLLASDSPRESFDGASLPPLPLCLFGTRAARALSRQQRQHARLLAQGRAPPVPFFPAGLFSTAVKLVRVLGPPGGYGEGDATASGEGRGRALDESSRAAGPRGLSLGEAAQRVGDALGGDAARIGADRQAAQGAGRHEERQRRRLKRAESGLRAWEIGAEVGRRVAGRLERHRSRRDATGGSEEGGDEQPGLTTKADGRFLTAVTPAALLGSPPSDPGLAAPSSSLNALKEPEDVPLRPPSAPALGPVSNPDLPPLPTVSTPLALEPSALDDYFGILRRRSSARRAPGSSASVSTRANFLASSSPRSPFVLRTVPPRRPTTVTRRLVDSAIYLLIGSPPAPSSAGLDTSLASVGGLVGLVVHTVGFAFFVAYHLSALVVASWGALRATGTFVYWLGMNLSGRTEVARAVGEYWRTGRAEWDRVVEEEGEEPLGMWSVARGLAELAMLQSMTHARWLREGPGRLVLLNGGATDDGVPRTPRFGPQRRKQSSADKRPSIIKRQQSYRWAGEGDGEDGEGLVVTSREDGVLVGSLISRDELSPATPNDSRAPRGPQPDAAPATIGQLLDEDPPPLSLGEGPSQLPSSPPLPPVCEDSDPVADLVALIKRCCRLSTASYGLQILIPSPPTPLLTPSGQTLPQRVFAHLGGVHDHRDVLHVAIQKRYTGLPTTNAAPGDEDEGDSSYAPQMFLLRDDVRGEIVVVFRGTQSLADLRTDLDSSFVSLDLPRLPPSPSRAAPDPTPALEEESATAAPTRYRIHSGILTTASHLLGLSPSPSPTRSPLLPTLRTTLAAHPRYALVLTGHSLGAALASAVALLVSAWDPHARAWVVRPDAGLGPDDCGGEEEEEEGGRARAGERAADGGWRRPVRAVCFAHPTTLNAPLAARCAYPFSSPSSSSSPATDTGKDRHGASATPLVTSVSLGADVVCRMGIVPHVRDVRRVVGRLERARRRRGRGRDGGGGEEGEEEGGRVGVGRLWWGWRRAVRRCEEEGGQGDGSGEEVRRLEELAWRARAEAEGWDPRGAAAPEEDDVDSVEAAVPAGRAYHLDRLPTELEQRRRAELEREGGDELDGEDDLWGLYEVRDPRRFFQLPLLRSDLVGAHMPVEYLNACDSL</sequence>
<evidence type="ECO:0000256" key="10">
    <source>
        <dbReference type="ARBA" id="ARBA00022989"/>
    </source>
</evidence>
<evidence type="ECO:0000256" key="9">
    <source>
        <dbReference type="ARBA" id="ARBA00022963"/>
    </source>
</evidence>
<feature type="region of interest" description="Disordered" evidence="15">
    <location>
        <begin position="1"/>
        <end position="124"/>
    </location>
</feature>
<keyword evidence="11" id="KW-0443">Lipid metabolism</keyword>
<dbReference type="OrthoDB" id="438440at2759"/>
<feature type="region of interest" description="Disordered" evidence="15">
    <location>
        <begin position="661"/>
        <end position="722"/>
    </location>
</feature>
<dbReference type="Pfam" id="PF01764">
    <property type="entry name" value="Lipase_3"/>
    <property type="match status" value="1"/>
</dbReference>
<dbReference type="EMBL" id="SOZI01000053">
    <property type="protein sequence ID" value="TNY20957.1"/>
    <property type="molecule type" value="Genomic_DNA"/>
</dbReference>
<evidence type="ECO:0000256" key="14">
    <source>
        <dbReference type="ARBA" id="ARBA00026104"/>
    </source>
</evidence>
<dbReference type="PANTHER" id="PTHR45792:SF8">
    <property type="entry name" value="DIACYLGLYCEROL LIPASE-ALPHA"/>
    <property type="match status" value="1"/>
</dbReference>
<dbReference type="SUPFAM" id="SSF53474">
    <property type="entry name" value="alpha/beta-Hydrolases"/>
    <property type="match status" value="1"/>
</dbReference>
<evidence type="ECO:0000256" key="8">
    <source>
        <dbReference type="ARBA" id="ARBA00022837"/>
    </source>
</evidence>
<evidence type="ECO:0000256" key="6">
    <source>
        <dbReference type="ARBA" id="ARBA00022723"/>
    </source>
</evidence>
<dbReference type="EC" id="3.1.1.116" evidence="14"/>
<dbReference type="GO" id="GO:0005886">
    <property type="term" value="C:plasma membrane"/>
    <property type="evidence" value="ECO:0007669"/>
    <property type="project" value="UniProtKB-SubCell"/>
</dbReference>
<dbReference type="GO" id="GO:0016298">
    <property type="term" value="F:lipase activity"/>
    <property type="evidence" value="ECO:0007669"/>
    <property type="project" value="TreeGrafter"/>
</dbReference>
<evidence type="ECO:0000256" key="2">
    <source>
        <dbReference type="ARBA" id="ARBA00004651"/>
    </source>
</evidence>
<dbReference type="CDD" id="cd00519">
    <property type="entry name" value="Lipase_3"/>
    <property type="match status" value="1"/>
</dbReference>
<dbReference type="PANTHER" id="PTHR45792">
    <property type="entry name" value="DIACYLGLYCEROL LIPASE HOMOLOG-RELATED"/>
    <property type="match status" value="1"/>
</dbReference>
<comment type="catalytic activity">
    <reaction evidence="13">
        <text>a 1,2-diacyl-sn-glycerol + H2O = a 2-acylglycerol + a fatty acid + H(+)</text>
        <dbReference type="Rhea" id="RHEA:33275"/>
        <dbReference type="ChEBI" id="CHEBI:15377"/>
        <dbReference type="ChEBI" id="CHEBI:15378"/>
        <dbReference type="ChEBI" id="CHEBI:17389"/>
        <dbReference type="ChEBI" id="CHEBI:17815"/>
        <dbReference type="ChEBI" id="CHEBI:28868"/>
        <dbReference type="EC" id="3.1.1.116"/>
    </reaction>
    <physiologicalReaction direction="left-to-right" evidence="13">
        <dbReference type="Rhea" id="RHEA:33276"/>
    </physiologicalReaction>
</comment>
<dbReference type="GO" id="GO:0019369">
    <property type="term" value="P:arachidonate metabolic process"/>
    <property type="evidence" value="ECO:0007669"/>
    <property type="project" value="TreeGrafter"/>
</dbReference>
<feature type="region of interest" description="Disordered" evidence="15">
    <location>
        <begin position="852"/>
        <end position="878"/>
    </location>
</feature>
<proteinExistence type="predicted"/>
<evidence type="ECO:0000313" key="18">
    <source>
        <dbReference type="Proteomes" id="UP000311382"/>
    </source>
</evidence>
<dbReference type="InterPro" id="IPR029058">
    <property type="entry name" value="AB_hydrolase_fold"/>
</dbReference>
<evidence type="ECO:0000256" key="5">
    <source>
        <dbReference type="ARBA" id="ARBA00022692"/>
    </source>
</evidence>
<dbReference type="Gene3D" id="3.40.50.1820">
    <property type="entry name" value="alpha/beta hydrolase"/>
    <property type="match status" value="1"/>
</dbReference>
<evidence type="ECO:0000256" key="4">
    <source>
        <dbReference type="ARBA" id="ARBA00022553"/>
    </source>
</evidence>
<evidence type="ECO:0000259" key="16">
    <source>
        <dbReference type="Pfam" id="PF01764"/>
    </source>
</evidence>
<evidence type="ECO:0000256" key="13">
    <source>
        <dbReference type="ARBA" id="ARBA00024531"/>
    </source>
</evidence>
<keyword evidence="7" id="KW-0378">Hydrolase</keyword>
<keyword evidence="4" id="KW-0597">Phosphoprotein</keyword>
<keyword evidence="12" id="KW-0472">Membrane</keyword>
<keyword evidence="18" id="KW-1185">Reference proteome</keyword>
<accession>A0A5C5FVJ1</accession>
<keyword evidence="10" id="KW-1133">Transmembrane helix</keyword>
<feature type="compositionally biased region" description="Basic and acidic residues" evidence="15">
    <location>
        <begin position="217"/>
        <end position="226"/>
    </location>
</feature>
<feature type="region of interest" description="Disordered" evidence="15">
    <location>
        <begin position="1077"/>
        <end position="1097"/>
    </location>
</feature>
<keyword evidence="5" id="KW-0812">Transmembrane</keyword>
<feature type="region of interest" description="Disordered" evidence="15">
    <location>
        <begin position="597"/>
        <end position="648"/>
    </location>
</feature>
<keyword evidence="8" id="KW-0106">Calcium</keyword>
<name>A0A5C5FVJ1_9BASI</name>
<dbReference type="InterPro" id="IPR002921">
    <property type="entry name" value="Fungal_lipase-type"/>
</dbReference>
<keyword evidence="6" id="KW-0479">Metal-binding</keyword>
<keyword evidence="9" id="KW-0442">Lipid degradation</keyword>
<dbReference type="GO" id="GO:0046872">
    <property type="term" value="F:metal ion binding"/>
    <property type="evidence" value="ECO:0007669"/>
    <property type="project" value="UniProtKB-KW"/>
</dbReference>
<feature type="domain" description="Fungal lipase-type" evidence="16">
    <location>
        <begin position="828"/>
        <end position="946"/>
    </location>
</feature>
<keyword evidence="3" id="KW-1003">Cell membrane</keyword>
<dbReference type="AlphaFoldDB" id="A0A5C5FVJ1"/>
<evidence type="ECO:0000313" key="17">
    <source>
        <dbReference type="EMBL" id="TNY20957.1"/>
    </source>
</evidence>
<dbReference type="InterPro" id="IPR052214">
    <property type="entry name" value="DAG_Lipase-Related"/>
</dbReference>
<evidence type="ECO:0000256" key="7">
    <source>
        <dbReference type="ARBA" id="ARBA00022801"/>
    </source>
</evidence>
<comment type="subcellular location">
    <subcellularLocation>
        <location evidence="2">Cell membrane</location>
        <topology evidence="2">Multi-pass membrane protein</topology>
    </subcellularLocation>
</comment>
<feature type="region of interest" description="Disordered" evidence="15">
    <location>
        <begin position="1018"/>
        <end position="1039"/>
    </location>
</feature>
<comment type="cofactor">
    <cofactor evidence="1">
        <name>Ca(2+)</name>
        <dbReference type="ChEBI" id="CHEBI:29108"/>
    </cofactor>
</comment>
<evidence type="ECO:0000256" key="11">
    <source>
        <dbReference type="ARBA" id="ARBA00023098"/>
    </source>
</evidence>
<feature type="region of interest" description="Disordered" evidence="15">
    <location>
        <begin position="298"/>
        <end position="324"/>
    </location>
</feature>
<evidence type="ECO:0000256" key="15">
    <source>
        <dbReference type="SAM" id="MobiDB-lite"/>
    </source>
</evidence>
<feature type="compositionally biased region" description="Low complexity" evidence="15">
    <location>
        <begin position="703"/>
        <end position="712"/>
    </location>
</feature>